<protein>
    <submittedName>
        <fullName evidence="1">Uncharacterized protein</fullName>
    </submittedName>
</protein>
<dbReference type="AlphaFoldDB" id="A0A2T5G5E3"/>
<sequence>MLADALPNPTIGIAVPKSYLSLLQSRKVVKITVVKEEFYYLISFFP</sequence>
<organism evidence="1 2">
    <name type="scientific">Brockia lithotrophica</name>
    <dbReference type="NCBI Taxonomy" id="933949"/>
    <lineage>
        <taxon>Bacteria</taxon>
        <taxon>Bacillati</taxon>
        <taxon>Bacillota</taxon>
        <taxon>Bacilli</taxon>
        <taxon>Bacillales</taxon>
        <taxon>Bacillales Family X. Incertae Sedis</taxon>
        <taxon>Brockia</taxon>
    </lineage>
</organism>
<dbReference type="Proteomes" id="UP000244016">
    <property type="component" value="Unassembled WGS sequence"/>
</dbReference>
<dbReference type="EMBL" id="PEBW01000005">
    <property type="protein sequence ID" value="PTQ51398.1"/>
    <property type="molecule type" value="Genomic_DNA"/>
</dbReference>
<comment type="caution">
    <text evidence="1">The sequence shown here is derived from an EMBL/GenBank/DDBJ whole genome shotgun (WGS) entry which is preliminary data.</text>
</comment>
<name>A0A2T5G5E3_9BACL</name>
<evidence type="ECO:0000313" key="2">
    <source>
        <dbReference type="Proteomes" id="UP000244016"/>
    </source>
</evidence>
<accession>A0A2T5G5E3</accession>
<proteinExistence type="predicted"/>
<gene>
    <name evidence="1" type="ORF">BLITH_1475</name>
</gene>
<evidence type="ECO:0000313" key="1">
    <source>
        <dbReference type="EMBL" id="PTQ51398.1"/>
    </source>
</evidence>
<reference evidence="1 2" key="1">
    <citation type="submission" date="2017-08" db="EMBL/GenBank/DDBJ databases">
        <title>Burning lignite coal seam in the remote Altai Mountains harbors a hydrogen-driven thermophilic microbial community.</title>
        <authorList>
            <person name="Kadnikov V.V."/>
            <person name="Mardanov A.V."/>
            <person name="Ivasenko D."/>
            <person name="Beletsky A.V."/>
            <person name="Karnachuk O.V."/>
            <person name="Ravin N.V."/>
        </authorList>
    </citation>
    <scope>NUCLEOTIDE SEQUENCE [LARGE SCALE GENOMIC DNA]</scope>
    <source>
        <strain evidence="1">AL31</strain>
    </source>
</reference>